<feature type="domain" description="Glycosyltransferase 2-like" evidence="1">
    <location>
        <begin position="5"/>
        <end position="114"/>
    </location>
</feature>
<dbReference type="Pfam" id="PF00535">
    <property type="entry name" value="Glycos_transf_2"/>
    <property type="match status" value="1"/>
</dbReference>
<dbReference type="PANTHER" id="PTHR43685:SF2">
    <property type="entry name" value="GLYCOSYLTRANSFERASE 2-LIKE DOMAIN-CONTAINING PROTEIN"/>
    <property type="match status" value="1"/>
</dbReference>
<protein>
    <submittedName>
        <fullName evidence="2">Glycosyltransferase family 2 protein</fullName>
    </submittedName>
</protein>
<evidence type="ECO:0000313" key="3">
    <source>
        <dbReference type="Proteomes" id="UP000558284"/>
    </source>
</evidence>
<evidence type="ECO:0000259" key="1">
    <source>
        <dbReference type="Pfam" id="PF00535"/>
    </source>
</evidence>
<gene>
    <name evidence="2" type="ORF">H0241_19995</name>
</gene>
<dbReference type="AlphaFoldDB" id="A0A838B8U6"/>
<keyword evidence="3" id="KW-1185">Reference proteome</keyword>
<comment type="caution">
    <text evidence="2">The sequence shown here is derived from an EMBL/GenBank/DDBJ whole genome shotgun (WGS) entry which is preliminary data.</text>
</comment>
<dbReference type="CDD" id="cd00761">
    <property type="entry name" value="Glyco_tranf_GTA_type"/>
    <property type="match status" value="1"/>
</dbReference>
<dbReference type="SUPFAM" id="SSF53448">
    <property type="entry name" value="Nucleotide-diphospho-sugar transferases"/>
    <property type="match status" value="1"/>
</dbReference>
<reference evidence="2 3" key="1">
    <citation type="submission" date="2020-07" db="EMBL/GenBank/DDBJ databases">
        <title>Definition of the novel symbiovar canariense within Mesorhizobium novociceri, a new species of genus Mesorhizobium nodulating Cicer canariense in the Caldera de Taburiente National Park (La Palma, Canary Islands).</title>
        <authorList>
            <person name="Leon-Barrios M."/>
            <person name="Perez-Yepez J."/>
            <person name="Flores-Felix J.D."/>
            <person name="Ramirez-Baena M.H."/>
            <person name="Pulido-Suarez L."/>
            <person name="Igual J.M."/>
            <person name="Velazquez E."/>
            <person name="Peix A."/>
        </authorList>
    </citation>
    <scope>NUCLEOTIDE SEQUENCE [LARGE SCALE GENOMIC DNA]</scope>
    <source>
        <strain evidence="2 3">CCANP35</strain>
    </source>
</reference>
<dbReference type="RefSeq" id="WP_181059379.1">
    <property type="nucleotide sequence ID" value="NZ_JACDTY010000010.1"/>
</dbReference>
<dbReference type="InterPro" id="IPR029044">
    <property type="entry name" value="Nucleotide-diphossugar_trans"/>
</dbReference>
<dbReference type="PANTHER" id="PTHR43685">
    <property type="entry name" value="GLYCOSYLTRANSFERASE"/>
    <property type="match status" value="1"/>
</dbReference>
<proteinExistence type="predicted"/>
<dbReference type="EMBL" id="JACDTY010000010">
    <property type="protein sequence ID" value="MBA1142507.1"/>
    <property type="molecule type" value="Genomic_DNA"/>
</dbReference>
<dbReference type="Proteomes" id="UP000558284">
    <property type="component" value="Unassembled WGS sequence"/>
</dbReference>
<keyword evidence="2" id="KW-0808">Transferase</keyword>
<dbReference type="InterPro" id="IPR050834">
    <property type="entry name" value="Glycosyltransf_2"/>
</dbReference>
<dbReference type="GO" id="GO:0016740">
    <property type="term" value="F:transferase activity"/>
    <property type="evidence" value="ECO:0007669"/>
    <property type="project" value="UniProtKB-KW"/>
</dbReference>
<sequence length="253" mass="28244">MSKVSVILPLYNRAAFIDAALRSLLAQQADCDLDIIVVDDGSTDEGPDIVRDLAGRHPCIRMVRTENQGVSRARNVGLRQLPPDCDFVTFLDSDDVSTAGRLAADLAEFDAAPEIGLTYGQMTMIDRIDPETLMPATDANSAIIRSIHVGAGIFRKSLVDRIGFFDETLPQGEDTDFLLRAFETGGPYRLTDTNTLYYRQHAGNMTRDKQAVIKFLIHALRRSIIRRRGNPDARIPEHLFNMQALKNVHFEVE</sequence>
<dbReference type="InterPro" id="IPR001173">
    <property type="entry name" value="Glyco_trans_2-like"/>
</dbReference>
<dbReference type="Gene3D" id="3.90.550.10">
    <property type="entry name" value="Spore Coat Polysaccharide Biosynthesis Protein SpsA, Chain A"/>
    <property type="match status" value="1"/>
</dbReference>
<name>A0A838B8U6_9HYPH</name>
<organism evidence="2 3">
    <name type="scientific">Mesorhizobium neociceri</name>
    <dbReference type="NCBI Taxonomy" id="1307853"/>
    <lineage>
        <taxon>Bacteria</taxon>
        <taxon>Pseudomonadati</taxon>
        <taxon>Pseudomonadota</taxon>
        <taxon>Alphaproteobacteria</taxon>
        <taxon>Hyphomicrobiales</taxon>
        <taxon>Phyllobacteriaceae</taxon>
        <taxon>Mesorhizobium</taxon>
    </lineage>
</organism>
<accession>A0A838B8U6</accession>
<evidence type="ECO:0000313" key="2">
    <source>
        <dbReference type="EMBL" id="MBA1142507.1"/>
    </source>
</evidence>